<gene>
    <name evidence="2" type="ORF">BN77_p10046</name>
</gene>
<dbReference type="PROSITE" id="PS51257">
    <property type="entry name" value="PROKAR_LIPOPROTEIN"/>
    <property type="match status" value="1"/>
</dbReference>
<dbReference type="HOGENOM" id="CLU_1957810_0_0_5"/>
<name>K0Q210_9HYPH</name>
<sequence length="128" mass="14091">MKLLVFASLLVAMVSCSDEQQENDRKIRSLLSWSATAVMIIEAREKSIVPKGFTRLSLKRCGKEIDSLAQQLTKTGSQELSLQITELSKAVEVAGNDLVNGRNEDAAKQLEDLRRRQETLKAASGASQ</sequence>
<accession>K0Q210</accession>
<reference evidence="2 3" key="1">
    <citation type="journal article" date="2013" name="Genome Announc.">
        <title>Draft Genome Sequence of Rhizobium mesoamericanum STM3625, a Nitrogen-Fixing Symbiont of Mimosa pudica Isolated in French Guiana (South America).</title>
        <authorList>
            <person name="Moulin L."/>
            <person name="Mornico D."/>
            <person name="Melkonian R."/>
            <person name="Klonowska A."/>
        </authorList>
    </citation>
    <scope>NUCLEOTIDE SEQUENCE [LARGE SCALE GENOMIC DNA]</scope>
    <source>
        <strain evidence="2 3">STM3625</strain>
    </source>
</reference>
<keyword evidence="3" id="KW-1185">Reference proteome</keyword>
<dbReference type="EMBL" id="CANI01000035">
    <property type="protein sequence ID" value="CCM78092.1"/>
    <property type="molecule type" value="Genomic_DNA"/>
</dbReference>
<organism evidence="2 3">
    <name type="scientific">Rhizobium mesoamericanum STM3625</name>
    <dbReference type="NCBI Taxonomy" id="1211777"/>
    <lineage>
        <taxon>Bacteria</taxon>
        <taxon>Pseudomonadati</taxon>
        <taxon>Pseudomonadota</taxon>
        <taxon>Alphaproteobacteria</taxon>
        <taxon>Hyphomicrobiales</taxon>
        <taxon>Rhizobiaceae</taxon>
        <taxon>Rhizobium/Agrobacterium group</taxon>
        <taxon>Rhizobium</taxon>
    </lineage>
</organism>
<evidence type="ECO:0008006" key="4">
    <source>
        <dbReference type="Google" id="ProtNLM"/>
    </source>
</evidence>
<feature type="coiled-coil region" evidence="1">
    <location>
        <begin position="96"/>
        <end position="123"/>
    </location>
</feature>
<dbReference type="Proteomes" id="UP000009319">
    <property type="component" value="Unassembled WGS sequence"/>
</dbReference>
<proteinExistence type="predicted"/>
<dbReference type="RefSeq" id="WP_007535537.1">
    <property type="nucleotide sequence ID" value="NZ_HF536773.1"/>
</dbReference>
<dbReference type="eggNOG" id="ENOG50314H4">
    <property type="taxonomic scope" value="Bacteria"/>
</dbReference>
<protein>
    <recommendedName>
        <fullName evidence="4">Lipoprotein</fullName>
    </recommendedName>
</protein>
<comment type="caution">
    <text evidence="2">The sequence shown here is derived from an EMBL/GenBank/DDBJ whole genome shotgun (WGS) entry which is preliminary data.</text>
</comment>
<dbReference type="AlphaFoldDB" id="K0Q210"/>
<keyword evidence="1" id="KW-0175">Coiled coil</keyword>
<dbReference type="STRING" id="1211777.BN77_p10046"/>
<evidence type="ECO:0000313" key="3">
    <source>
        <dbReference type="Proteomes" id="UP000009319"/>
    </source>
</evidence>
<evidence type="ECO:0000313" key="2">
    <source>
        <dbReference type="EMBL" id="CCM78092.1"/>
    </source>
</evidence>
<evidence type="ECO:0000256" key="1">
    <source>
        <dbReference type="SAM" id="Coils"/>
    </source>
</evidence>